<comment type="similarity">
    <text evidence="1">Belongs to the thioesterase family.</text>
</comment>
<dbReference type="PANTHER" id="PTHR11487">
    <property type="entry name" value="THIOESTERASE"/>
    <property type="match status" value="1"/>
</dbReference>
<dbReference type="InterPro" id="IPR012223">
    <property type="entry name" value="TEII"/>
</dbReference>
<organism evidence="3 4">
    <name type="scientific">Streptomyces coryli</name>
    <dbReference type="NCBI Taxonomy" id="1128680"/>
    <lineage>
        <taxon>Bacteria</taxon>
        <taxon>Bacillati</taxon>
        <taxon>Actinomycetota</taxon>
        <taxon>Actinomycetes</taxon>
        <taxon>Kitasatosporales</taxon>
        <taxon>Streptomycetaceae</taxon>
        <taxon>Streptomyces</taxon>
    </lineage>
</organism>
<dbReference type="RefSeq" id="WP_165232784.1">
    <property type="nucleotide sequence ID" value="NZ_JAAKZV010000014.1"/>
</dbReference>
<name>A0A6G4TV76_9ACTN</name>
<evidence type="ECO:0000313" key="4">
    <source>
        <dbReference type="Proteomes" id="UP000481583"/>
    </source>
</evidence>
<accession>A0A6G4TV76</accession>
<protein>
    <submittedName>
        <fullName evidence="3">Thioesterase</fullName>
    </submittedName>
</protein>
<dbReference type="PANTHER" id="PTHR11487:SF0">
    <property type="entry name" value="S-ACYL FATTY ACID SYNTHASE THIOESTERASE, MEDIUM CHAIN"/>
    <property type="match status" value="1"/>
</dbReference>
<dbReference type="InterPro" id="IPR029058">
    <property type="entry name" value="AB_hydrolase_fold"/>
</dbReference>
<reference evidence="3 4" key="1">
    <citation type="submission" date="2020-02" db="EMBL/GenBank/DDBJ databases">
        <title>Whole-genome analyses of novel actinobacteria.</title>
        <authorList>
            <person name="Sahin N."/>
        </authorList>
    </citation>
    <scope>NUCLEOTIDE SEQUENCE [LARGE SCALE GENOMIC DNA]</scope>
    <source>
        <strain evidence="3 4">A7024</strain>
    </source>
</reference>
<evidence type="ECO:0000313" key="3">
    <source>
        <dbReference type="EMBL" id="NGN63430.1"/>
    </source>
</evidence>
<dbReference type="SUPFAM" id="SSF53474">
    <property type="entry name" value="alpha/beta-Hydrolases"/>
    <property type="match status" value="1"/>
</dbReference>
<dbReference type="Pfam" id="PF00975">
    <property type="entry name" value="Thioesterase"/>
    <property type="match status" value="1"/>
</dbReference>
<dbReference type="EMBL" id="JAAKZV010000014">
    <property type="protein sequence ID" value="NGN63430.1"/>
    <property type="molecule type" value="Genomic_DNA"/>
</dbReference>
<sequence length="256" mass="27720">MTPGSTTAATPWLVRPPAAGHPARIFCLPFSGSGASAFSAWPAVIGDAEVCPVQAPGRENRLAEPHYGTYENLAAGLAEALAPHLDRPYAFFGHCAGALPAYETVLRLAELGLPAPDFLCVSGQPAPHQAAQDRMLTMTEPELRAEVESFIRGRGIEPRPDMVGMGLTVLRQDHAAAKAYRRTEPVAVSCPVVALHWRDDPDVALADLDGWRRYAHQVDIRVVDGGHYDFMDAPDELQRLLARRLRRPAYGKGNAG</sequence>
<dbReference type="Gene3D" id="3.40.50.1820">
    <property type="entry name" value="alpha/beta hydrolase"/>
    <property type="match status" value="1"/>
</dbReference>
<feature type="domain" description="Thioesterase" evidence="2">
    <location>
        <begin position="24"/>
        <end position="240"/>
    </location>
</feature>
<evidence type="ECO:0000259" key="2">
    <source>
        <dbReference type="Pfam" id="PF00975"/>
    </source>
</evidence>
<dbReference type="InterPro" id="IPR001031">
    <property type="entry name" value="Thioesterase"/>
</dbReference>
<comment type="caution">
    <text evidence="3">The sequence shown here is derived from an EMBL/GenBank/DDBJ whole genome shotgun (WGS) entry which is preliminary data.</text>
</comment>
<dbReference type="Proteomes" id="UP000481583">
    <property type="component" value="Unassembled WGS sequence"/>
</dbReference>
<evidence type="ECO:0000256" key="1">
    <source>
        <dbReference type="ARBA" id="ARBA00007169"/>
    </source>
</evidence>
<dbReference type="AlphaFoldDB" id="A0A6G4TV76"/>
<proteinExistence type="inferred from homology"/>
<dbReference type="GO" id="GO:0008610">
    <property type="term" value="P:lipid biosynthetic process"/>
    <property type="evidence" value="ECO:0007669"/>
    <property type="project" value="TreeGrafter"/>
</dbReference>
<keyword evidence="4" id="KW-1185">Reference proteome</keyword>
<gene>
    <name evidence="3" type="ORF">G5C51_05870</name>
</gene>